<organism evidence="2">
    <name type="scientific">Virus NIOZ-UU157</name>
    <dbReference type="NCBI Taxonomy" id="2763269"/>
    <lineage>
        <taxon>Viruses</taxon>
    </lineage>
</organism>
<protein>
    <submittedName>
        <fullName evidence="2">Uncharacterized protein</fullName>
    </submittedName>
</protein>
<gene>
    <name evidence="2" type="ORF">NIOZUU157_00073</name>
</gene>
<accession>A0A7S9SUB8</accession>
<evidence type="ECO:0000313" key="2">
    <source>
        <dbReference type="EMBL" id="QPI16191.1"/>
    </source>
</evidence>
<name>A0A7S9SUB8_9VIRU</name>
<sequence length="103" mass="11482">MALILAASINLNEIPKDKIIIGKKGKYLPISITLNDELDQFGNQGPVIVSQSKEEREAKQAKTYLGNVKLVWTNGEVKKFDNPQQQAAPVPQHQNVLEDDLPF</sequence>
<feature type="compositionally biased region" description="Low complexity" evidence="1">
    <location>
        <begin position="82"/>
        <end position="95"/>
    </location>
</feature>
<dbReference type="EMBL" id="MW030542">
    <property type="protein sequence ID" value="QPI16191.1"/>
    <property type="molecule type" value="Genomic_DNA"/>
</dbReference>
<evidence type="ECO:0000256" key="1">
    <source>
        <dbReference type="SAM" id="MobiDB-lite"/>
    </source>
</evidence>
<reference evidence="2" key="1">
    <citation type="submission" date="2020-08" db="EMBL/GenBank/DDBJ databases">
        <title>Bridging the membrane lipid divide: bacteria of the FCB group superphylum have the potential to synthesize archaeal ether lipids.</title>
        <authorList>
            <person name="Villanueva L."/>
            <person name="von Meijenfeldt F.A.B."/>
            <person name="Westbye A.B."/>
            <person name="Yadav S."/>
            <person name="Hopmans E.C."/>
            <person name="Dutilh B.E."/>
            <person name="Sinninghe Damste J.S."/>
        </authorList>
    </citation>
    <scope>NUCLEOTIDE SEQUENCE</scope>
    <source>
        <strain evidence="2">NIOZ-UU157</strain>
    </source>
</reference>
<proteinExistence type="predicted"/>
<feature type="region of interest" description="Disordered" evidence="1">
    <location>
        <begin position="81"/>
        <end position="103"/>
    </location>
</feature>